<protein>
    <submittedName>
        <fullName evidence="3">Capsular biosynthesis protein</fullName>
    </submittedName>
</protein>
<keyword evidence="4" id="KW-1185">Reference proteome</keyword>
<dbReference type="EMBL" id="RCZO01000006">
    <property type="protein sequence ID" value="TPG08402.1"/>
    <property type="molecule type" value="Genomic_DNA"/>
</dbReference>
<dbReference type="PANTHER" id="PTHR30383:SF5">
    <property type="entry name" value="SGNH HYDROLASE-TYPE ESTERASE DOMAIN-CONTAINING PROTEIN"/>
    <property type="match status" value="1"/>
</dbReference>
<evidence type="ECO:0000256" key="1">
    <source>
        <dbReference type="SAM" id="SignalP"/>
    </source>
</evidence>
<organism evidence="3 4">
    <name type="scientific">Rhodanobacter glycinis</name>
    <dbReference type="NCBI Taxonomy" id="582702"/>
    <lineage>
        <taxon>Bacteria</taxon>
        <taxon>Pseudomonadati</taxon>
        <taxon>Pseudomonadota</taxon>
        <taxon>Gammaproteobacteria</taxon>
        <taxon>Lysobacterales</taxon>
        <taxon>Rhodanobacteraceae</taxon>
        <taxon>Rhodanobacter</taxon>
    </lineage>
</organism>
<comment type="caution">
    <text evidence="3">The sequence shown here is derived from an EMBL/GenBank/DDBJ whole genome shotgun (WGS) entry which is preliminary data.</text>
</comment>
<proteinExistence type="predicted"/>
<dbReference type="InterPro" id="IPR013830">
    <property type="entry name" value="SGNH_hydro"/>
</dbReference>
<dbReference type="InterPro" id="IPR051532">
    <property type="entry name" value="Ester_Hydrolysis_Enzymes"/>
</dbReference>
<evidence type="ECO:0000259" key="2">
    <source>
        <dbReference type="Pfam" id="PF13472"/>
    </source>
</evidence>
<dbReference type="GO" id="GO:0004622">
    <property type="term" value="F:phosphatidylcholine lysophospholipase activity"/>
    <property type="evidence" value="ECO:0007669"/>
    <property type="project" value="TreeGrafter"/>
</dbReference>
<gene>
    <name evidence="3" type="ORF">EAH88_10895</name>
</gene>
<dbReference type="SUPFAM" id="SSF52266">
    <property type="entry name" value="SGNH hydrolase"/>
    <property type="match status" value="1"/>
</dbReference>
<feature type="signal peptide" evidence="1">
    <location>
        <begin position="1"/>
        <end position="23"/>
    </location>
</feature>
<evidence type="ECO:0000313" key="4">
    <source>
        <dbReference type="Proteomes" id="UP000319486"/>
    </source>
</evidence>
<feature type="chain" id="PRO_5021433999" evidence="1">
    <location>
        <begin position="24"/>
        <end position="268"/>
    </location>
</feature>
<keyword evidence="1" id="KW-0732">Signal</keyword>
<feature type="domain" description="SGNH hydrolase-type esterase" evidence="2">
    <location>
        <begin position="89"/>
        <end position="252"/>
    </location>
</feature>
<evidence type="ECO:0000313" key="3">
    <source>
        <dbReference type="EMBL" id="TPG08402.1"/>
    </source>
</evidence>
<dbReference type="Gene3D" id="3.40.50.1110">
    <property type="entry name" value="SGNH hydrolase"/>
    <property type="match status" value="1"/>
</dbReference>
<sequence length="268" mass="28627">MKYLSVFAATFLLLASVAGALHATGQAATTISATAASVAINPLYIMPPTSVTAEQVASMQQLLSDWPQLDRYRDDNAQLPALGGARVVFFGDSITDAWGRTKGTRFFPGKPYINRGISGQTTAQMLLRFRQDVIGLHPAAVVILAGTNDIAGNTGLATLPMIEDNFRSMTELAQANHIRVILATVLPVSDYPWQPGLQPANKIRALNAWLKSYAASSGATYLDYYSALSNARGGMDSRLASDGVHPTPAGYTIMAPLAQQAIERTLAK</sequence>
<dbReference type="RefSeq" id="WP_140653049.1">
    <property type="nucleotide sequence ID" value="NZ_RCZO01000006.1"/>
</dbReference>
<name>A0A502C6I1_9GAMM</name>
<dbReference type="CDD" id="cd04501">
    <property type="entry name" value="SGNH_hydrolase_like_4"/>
    <property type="match status" value="1"/>
</dbReference>
<dbReference type="Proteomes" id="UP000319486">
    <property type="component" value="Unassembled WGS sequence"/>
</dbReference>
<dbReference type="InterPro" id="IPR036514">
    <property type="entry name" value="SGNH_hydro_sf"/>
</dbReference>
<dbReference type="PANTHER" id="PTHR30383">
    <property type="entry name" value="THIOESTERASE 1/PROTEASE 1/LYSOPHOSPHOLIPASE L1"/>
    <property type="match status" value="1"/>
</dbReference>
<dbReference type="Pfam" id="PF13472">
    <property type="entry name" value="Lipase_GDSL_2"/>
    <property type="match status" value="1"/>
</dbReference>
<reference evidence="3 4" key="1">
    <citation type="journal article" date="2019" name="Environ. Microbiol.">
        <title>Species interactions and distinct microbial communities in high Arctic permafrost affected cryosols are associated with the CH4 and CO2 gas fluxes.</title>
        <authorList>
            <person name="Altshuler I."/>
            <person name="Hamel J."/>
            <person name="Turney S."/>
            <person name="Magnuson E."/>
            <person name="Levesque R."/>
            <person name="Greer C."/>
            <person name="Whyte L.G."/>
        </authorList>
    </citation>
    <scope>NUCLEOTIDE SEQUENCE [LARGE SCALE GENOMIC DNA]</scope>
    <source>
        <strain evidence="3 4">S13Y</strain>
    </source>
</reference>
<accession>A0A502C6I1</accession>
<dbReference type="AlphaFoldDB" id="A0A502C6I1"/>